<dbReference type="Proteomes" id="UP000007241">
    <property type="component" value="Unassembled WGS sequence"/>
</dbReference>
<feature type="compositionally biased region" description="Polar residues" evidence="1">
    <location>
        <begin position="550"/>
        <end position="567"/>
    </location>
</feature>
<feature type="region of interest" description="Disordered" evidence="1">
    <location>
        <begin position="271"/>
        <end position="297"/>
    </location>
</feature>
<dbReference type="HOGENOM" id="CLU_254105_0_0_1"/>
<sequence>MIHTENDGCRQFSFYLSIVASCNETCTVQTRMMIQMERVHELLDTQQDHLQLQATPSEVLPATLQQTPRALSPLQNDIFLKSAAPFLSDTASLTGISQISFNSQYVTSTDDEASGYSYQTQSLDMNLEGQTGADKKAGSEKWVKSIIDAHISEEEAEPNDYNSVNASRRSVVALPAHPSQDANNALKTSTSDPTQTLVDDPVPFIRQIIPPNVKTVQAGSDVVKPSDDGDFTAQRSSTHKRVTILTSTAQQASNTKIQTKLPTPIFIAGTMPQTSKGQSSSPSITLSATSRPLYPASPSKSIAATNFSRLASKATAFSMPKQNRPLQSVSKSQASVSPKISTTENIVNTSTLKKDDLIEELHSTEENIRTSLCQNSNDAPDNQSILRASQNKPLLGISIDSSNLASPLSVSTKTPRASTVMSPVMSPETKEIQHVLVALKEHDRAIRALQFAVAEIDAIQSSSSLRGSIPSASGNTVSITTDAANCAISSTSSSSDTSKSAAIVKMPMTHIETSMSEAMQNAFEERMNSILSRMQSMEASLQNLQSQSNISRNEPPQSSLIPDTNQVKPSNTDAHILETFACTDHPVLENKVINLVNAVTQTQPYEPPRIESETLTSLSNDFTVNQIQTAKVETQIDNVLQPTNQDGISLPTSHQSNSILEHPLQSPIVENERITPSLSKKVQIKKDLETRVSLLETLLSKKENATSHHKHHLSTATTPHTTPIDAALTQLESLRHSIIEKVSPKRPATIYTAYHNSSSQRNSCSRNTPYECVPDTCFKNEYQGDQPIVVQIVPELRGLSNSSGADREVGKDTISVIISKIEQLEKLIVSNNVHKKNNAIYRPVHLQTYQRNSLAKGLSEHKNQHVLSNASPTVTSKTEPDSHQTPSAHQIVDQPTLVTVMNNEKEKVQYTECVEQIKKLGIDHEKLQFLVFELRDLINNSANNITTSNPVIDLAKTQTFLGSTNTELLNHPNPSPQPISIQSQQNNVKENIQSVNTLSHTVNVNRLVKVVRQLQKKLARKVDISVLEELSRHIATRDELKRVSEKRLKNSGVKRIVDGKLIAVHKELQILNQKIIAIPSCSHNQKQIGNSSYLESKHTEETIQKIVNLMLQDHKISITNSIDTKQAKIKQEIFDALSTVNSAASAAMTLEKSIVQVESKLRHDIKAWTKKQIKTFIDENRPFQTKQDTLIKEQMAELARNHVEIVWNDKLKLMEQNHDEYEEIHNISKRLTREFDEKLFLLCSDLSECKSLFSMQVSQPFYRCAQWLWNCGSLKMGSGIPWNCQTVNTEPENFKWSQDQVQLRITDAGLYEITLAIFTKSKPSIQLVVNGESVLSAINSPSYVVHHSSGFVVDGNGKLEPGTVTGISLVDFLALPAKSTLSIHYHGVRKQVSLGHGFVGLRRL</sequence>
<name>F4NYS2_BATDJ</name>
<dbReference type="STRING" id="684364.F4NYS2"/>
<dbReference type="PANTHER" id="PTHR40131">
    <property type="entry name" value="C1Q DOMAIN-CONTAINING PROTEIN"/>
    <property type="match status" value="1"/>
</dbReference>
<dbReference type="PANTHER" id="PTHR40131:SF1">
    <property type="entry name" value="C1Q DOMAIN-CONTAINING PROTEIN"/>
    <property type="match status" value="1"/>
</dbReference>
<feature type="compositionally biased region" description="Polar residues" evidence="1">
    <location>
        <begin position="868"/>
        <end position="888"/>
    </location>
</feature>
<feature type="region of interest" description="Disordered" evidence="1">
    <location>
        <begin position="541"/>
        <end position="567"/>
    </location>
</feature>
<gene>
    <name evidence="2" type="ORF">BATDEDRAFT_87142</name>
</gene>
<organism evidence="2 3">
    <name type="scientific">Batrachochytrium dendrobatidis (strain JAM81 / FGSC 10211)</name>
    <name type="common">Frog chytrid fungus</name>
    <dbReference type="NCBI Taxonomy" id="684364"/>
    <lineage>
        <taxon>Eukaryota</taxon>
        <taxon>Fungi</taxon>
        <taxon>Fungi incertae sedis</taxon>
        <taxon>Chytridiomycota</taxon>
        <taxon>Chytridiomycota incertae sedis</taxon>
        <taxon>Chytridiomycetes</taxon>
        <taxon>Rhizophydiales</taxon>
        <taxon>Rhizophydiales incertae sedis</taxon>
        <taxon>Batrachochytrium</taxon>
    </lineage>
</organism>
<reference evidence="2 3" key="1">
    <citation type="submission" date="2009-12" db="EMBL/GenBank/DDBJ databases">
        <title>The draft genome of Batrachochytrium dendrobatidis.</title>
        <authorList>
            <consortium name="US DOE Joint Genome Institute (JGI-PGF)"/>
            <person name="Kuo A."/>
            <person name="Salamov A."/>
            <person name="Schmutz J."/>
            <person name="Lucas S."/>
            <person name="Pitluck S."/>
            <person name="Rosenblum E."/>
            <person name="Stajich J."/>
            <person name="Eisen M."/>
            <person name="Grigoriev I.V."/>
        </authorList>
    </citation>
    <scope>NUCLEOTIDE SEQUENCE [LARGE SCALE GENOMIC DNA]</scope>
    <source>
        <strain evidence="3">JAM81 / FGSC 10211</strain>
    </source>
</reference>
<proteinExistence type="predicted"/>
<dbReference type="RefSeq" id="XP_006677627.1">
    <property type="nucleotide sequence ID" value="XM_006677564.1"/>
</dbReference>
<feature type="region of interest" description="Disordered" evidence="1">
    <location>
        <begin position="868"/>
        <end position="889"/>
    </location>
</feature>
<protein>
    <submittedName>
        <fullName evidence="2">Uncharacterized protein</fullName>
    </submittedName>
</protein>
<evidence type="ECO:0000313" key="3">
    <source>
        <dbReference type="Proteomes" id="UP000007241"/>
    </source>
</evidence>
<dbReference type="GeneID" id="18242686"/>
<feature type="compositionally biased region" description="Low complexity" evidence="1">
    <location>
        <begin position="279"/>
        <end position="290"/>
    </location>
</feature>
<evidence type="ECO:0000256" key="1">
    <source>
        <dbReference type="SAM" id="MobiDB-lite"/>
    </source>
</evidence>
<dbReference type="EMBL" id="GL882881">
    <property type="protein sequence ID" value="EGF82080.1"/>
    <property type="molecule type" value="Genomic_DNA"/>
</dbReference>
<dbReference type="OrthoDB" id="65833at2759"/>
<accession>F4NYS2</accession>
<dbReference type="InParanoid" id="F4NYS2"/>
<evidence type="ECO:0000313" key="2">
    <source>
        <dbReference type="EMBL" id="EGF82080.1"/>
    </source>
</evidence>
<keyword evidence="3" id="KW-1185">Reference proteome</keyword>
<feature type="region of interest" description="Disordered" evidence="1">
    <location>
        <begin position="216"/>
        <end position="236"/>
    </location>
</feature>